<dbReference type="Gene3D" id="3.40.50.1240">
    <property type="entry name" value="Phosphoglycerate mutase-like"/>
    <property type="match status" value="1"/>
</dbReference>
<comment type="caution">
    <text evidence="2">The sequence shown here is derived from an EMBL/GenBank/DDBJ whole genome shotgun (WGS) entry which is preliminary data.</text>
</comment>
<gene>
    <name evidence="2" type="ORF">GIS00_03795</name>
</gene>
<reference evidence="2 3" key="1">
    <citation type="submission" date="2019-11" db="EMBL/GenBank/DDBJ databases">
        <authorList>
            <person name="Jiang L.-Q."/>
        </authorList>
    </citation>
    <scope>NUCLEOTIDE SEQUENCE [LARGE SCALE GENOMIC DNA]</scope>
    <source>
        <strain evidence="2 3">YIM 132087</strain>
    </source>
</reference>
<dbReference type="InterPro" id="IPR029033">
    <property type="entry name" value="His_PPase_superfam"/>
</dbReference>
<keyword evidence="3" id="KW-1185">Reference proteome</keyword>
<dbReference type="EMBL" id="WLYK01000001">
    <property type="protein sequence ID" value="MTD13069.1"/>
    <property type="molecule type" value="Genomic_DNA"/>
</dbReference>
<dbReference type="InterPro" id="IPR013078">
    <property type="entry name" value="His_Pase_superF_clade-1"/>
</dbReference>
<evidence type="ECO:0000256" key="1">
    <source>
        <dbReference type="SAM" id="SignalP"/>
    </source>
</evidence>
<organism evidence="2 3">
    <name type="scientific">Nakamurella alba</name>
    <dbReference type="NCBI Taxonomy" id="2665158"/>
    <lineage>
        <taxon>Bacteria</taxon>
        <taxon>Bacillati</taxon>
        <taxon>Actinomycetota</taxon>
        <taxon>Actinomycetes</taxon>
        <taxon>Nakamurellales</taxon>
        <taxon>Nakamurellaceae</taxon>
        <taxon>Nakamurella</taxon>
    </lineage>
</organism>
<dbReference type="Pfam" id="PF00300">
    <property type="entry name" value="His_Phos_1"/>
    <property type="match status" value="1"/>
</dbReference>
<feature type="chain" id="PRO_5039116972" evidence="1">
    <location>
        <begin position="21"/>
        <end position="187"/>
    </location>
</feature>
<accession>A0A7K1FI03</accession>
<protein>
    <submittedName>
        <fullName evidence="2">Histidine phosphatase family protein</fullName>
    </submittedName>
</protein>
<evidence type="ECO:0000313" key="2">
    <source>
        <dbReference type="EMBL" id="MTD13069.1"/>
    </source>
</evidence>
<name>A0A7K1FI03_9ACTN</name>
<dbReference type="RefSeq" id="WP_154767012.1">
    <property type="nucleotide sequence ID" value="NZ_WLYK01000001.1"/>
</dbReference>
<keyword evidence="1" id="KW-0732">Signal</keyword>
<dbReference type="SUPFAM" id="SSF53254">
    <property type="entry name" value="Phosphoglycerate mutase-like"/>
    <property type="match status" value="1"/>
</dbReference>
<sequence>MAHPAARLLILACGATADHAAVAFPTETSPLLRAVAPPRPLRADRVLAGPELRCTQTADTLGTWEPAPAGLHDLDAGDWTGRPAVDLLDEGLPEFLTGTTSRAPGGESFGDLIARVRHALDGLPQEPHRSLLVVAPLVVRAALVALLDLPDTAFHRFDVAPLTLARVSGFRTPAGTRWNLQGLAPLG</sequence>
<dbReference type="Proteomes" id="UP000460221">
    <property type="component" value="Unassembled WGS sequence"/>
</dbReference>
<dbReference type="AlphaFoldDB" id="A0A7K1FI03"/>
<proteinExistence type="predicted"/>
<feature type="signal peptide" evidence="1">
    <location>
        <begin position="1"/>
        <end position="20"/>
    </location>
</feature>
<evidence type="ECO:0000313" key="3">
    <source>
        <dbReference type="Proteomes" id="UP000460221"/>
    </source>
</evidence>